<dbReference type="InterPro" id="IPR025617">
    <property type="entry name" value="YqzL"/>
</dbReference>
<name>W7YEU8_9BACL</name>
<dbReference type="EMBL" id="BAVZ01000002">
    <property type="protein sequence ID" value="GAF07042.1"/>
    <property type="molecule type" value="Genomic_DNA"/>
</dbReference>
<sequence>MRDFSWKYFAMTGDVDAYLLYKEADGTTGEELTATPAAVTWNEMEHYEENE</sequence>
<evidence type="ECO:0000313" key="1">
    <source>
        <dbReference type="EMBL" id="GAF07042.1"/>
    </source>
</evidence>
<dbReference type="AlphaFoldDB" id="W7YEU8"/>
<dbReference type="eggNOG" id="ENOG50306EV">
    <property type="taxonomic scope" value="Bacteria"/>
</dbReference>
<comment type="caution">
    <text evidence="1">The sequence shown here is derived from an EMBL/GenBank/DDBJ whole genome shotgun (WGS) entry which is preliminary data.</text>
</comment>
<evidence type="ECO:0008006" key="3">
    <source>
        <dbReference type="Google" id="ProtNLM"/>
    </source>
</evidence>
<protein>
    <recommendedName>
        <fullName evidence="3">YqzL family protein</fullName>
    </recommendedName>
</protein>
<dbReference type="STRING" id="1236976.JCM16418_1029"/>
<proteinExistence type="predicted"/>
<reference evidence="1 2" key="1">
    <citation type="journal article" date="2014" name="Genome Announc.">
        <title>Draft Genome Sequence of Paenibacillus pini JCM 16418T, Isolated from the Rhizosphere of Pine Tree.</title>
        <authorList>
            <person name="Yuki M."/>
            <person name="Oshima K."/>
            <person name="Suda W."/>
            <person name="Oshida Y."/>
            <person name="Kitamura K."/>
            <person name="Iida Y."/>
            <person name="Hattori M."/>
            <person name="Ohkuma M."/>
        </authorList>
    </citation>
    <scope>NUCLEOTIDE SEQUENCE [LARGE SCALE GENOMIC DNA]</scope>
    <source>
        <strain evidence="1 2">JCM 16418</strain>
    </source>
</reference>
<accession>W7YEU8</accession>
<dbReference type="Proteomes" id="UP000019364">
    <property type="component" value="Unassembled WGS sequence"/>
</dbReference>
<dbReference type="RefSeq" id="WP_081765323.1">
    <property type="nucleotide sequence ID" value="NZ_BAVZ01000002.1"/>
</dbReference>
<dbReference type="Pfam" id="PF14006">
    <property type="entry name" value="YqzL"/>
    <property type="match status" value="1"/>
</dbReference>
<dbReference type="OrthoDB" id="1650227at2"/>
<gene>
    <name evidence="1" type="ORF">JCM16418_1029</name>
</gene>
<keyword evidence="2" id="KW-1185">Reference proteome</keyword>
<organism evidence="1 2">
    <name type="scientific">Paenibacillus pini JCM 16418</name>
    <dbReference type="NCBI Taxonomy" id="1236976"/>
    <lineage>
        <taxon>Bacteria</taxon>
        <taxon>Bacillati</taxon>
        <taxon>Bacillota</taxon>
        <taxon>Bacilli</taxon>
        <taxon>Bacillales</taxon>
        <taxon>Paenibacillaceae</taxon>
        <taxon>Paenibacillus</taxon>
    </lineage>
</organism>
<evidence type="ECO:0000313" key="2">
    <source>
        <dbReference type="Proteomes" id="UP000019364"/>
    </source>
</evidence>